<dbReference type="EMBL" id="FXTI01000003">
    <property type="protein sequence ID" value="SMO56491.1"/>
    <property type="molecule type" value="Genomic_DNA"/>
</dbReference>
<dbReference type="PANTHER" id="PTHR42760:SF133">
    <property type="entry name" value="3-OXOACYL-[ACYL-CARRIER-PROTEIN] REDUCTASE"/>
    <property type="match status" value="1"/>
</dbReference>
<dbReference type="SUPFAM" id="SSF51735">
    <property type="entry name" value="NAD(P)-binding Rossmann-fold domains"/>
    <property type="match status" value="1"/>
</dbReference>
<dbReference type="Pfam" id="PF13561">
    <property type="entry name" value="adh_short_C2"/>
    <property type="match status" value="1"/>
</dbReference>
<dbReference type="GO" id="GO:0006633">
    <property type="term" value="P:fatty acid biosynthetic process"/>
    <property type="evidence" value="ECO:0007669"/>
    <property type="project" value="TreeGrafter"/>
</dbReference>
<dbReference type="InterPro" id="IPR002347">
    <property type="entry name" value="SDR_fam"/>
</dbReference>
<dbReference type="PANTHER" id="PTHR42760">
    <property type="entry name" value="SHORT-CHAIN DEHYDROGENASES/REDUCTASES FAMILY MEMBER"/>
    <property type="match status" value="1"/>
</dbReference>
<dbReference type="InterPro" id="IPR020904">
    <property type="entry name" value="Sc_DH/Rdtase_CS"/>
</dbReference>
<dbReference type="Gene3D" id="3.40.50.720">
    <property type="entry name" value="NAD(P)-binding Rossmann-like Domain"/>
    <property type="match status" value="1"/>
</dbReference>
<dbReference type="InterPro" id="IPR036291">
    <property type="entry name" value="NAD(P)-bd_dom_sf"/>
</dbReference>
<evidence type="ECO:0000313" key="4">
    <source>
        <dbReference type="Proteomes" id="UP000315636"/>
    </source>
</evidence>
<dbReference type="PRINTS" id="PR00081">
    <property type="entry name" value="GDHRDH"/>
</dbReference>
<name>A0A521CCG8_9BACL</name>
<keyword evidence="2" id="KW-0560">Oxidoreductase</keyword>
<dbReference type="FunFam" id="3.40.50.720:FF:000084">
    <property type="entry name" value="Short-chain dehydrogenase reductase"/>
    <property type="match status" value="1"/>
</dbReference>
<organism evidence="3 4">
    <name type="scientific">Melghirimyces algeriensis</name>
    <dbReference type="NCBI Taxonomy" id="910412"/>
    <lineage>
        <taxon>Bacteria</taxon>
        <taxon>Bacillati</taxon>
        <taxon>Bacillota</taxon>
        <taxon>Bacilli</taxon>
        <taxon>Bacillales</taxon>
        <taxon>Thermoactinomycetaceae</taxon>
        <taxon>Melghirimyces</taxon>
    </lineage>
</organism>
<gene>
    <name evidence="3" type="ORF">SAMN06264849_103227</name>
</gene>
<dbReference type="PRINTS" id="PR00080">
    <property type="entry name" value="SDRFAMILY"/>
</dbReference>
<dbReference type="RefSeq" id="WP_142504971.1">
    <property type="nucleotide sequence ID" value="NZ_FXTI01000003.1"/>
</dbReference>
<evidence type="ECO:0000256" key="1">
    <source>
        <dbReference type="ARBA" id="ARBA00006484"/>
    </source>
</evidence>
<dbReference type="NCBIfam" id="NF005559">
    <property type="entry name" value="PRK07231.1"/>
    <property type="match status" value="1"/>
</dbReference>
<evidence type="ECO:0000256" key="2">
    <source>
        <dbReference type="ARBA" id="ARBA00023002"/>
    </source>
</evidence>
<dbReference type="Proteomes" id="UP000315636">
    <property type="component" value="Unassembled WGS sequence"/>
</dbReference>
<dbReference type="GO" id="GO:0008206">
    <property type="term" value="P:bile acid metabolic process"/>
    <property type="evidence" value="ECO:0007669"/>
    <property type="project" value="UniProtKB-ARBA"/>
</dbReference>
<dbReference type="OrthoDB" id="9775296at2"/>
<dbReference type="GO" id="GO:0048038">
    <property type="term" value="F:quinone binding"/>
    <property type="evidence" value="ECO:0007669"/>
    <property type="project" value="TreeGrafter"/>
</dbReference>
<evidence type="ECO:0000313" key="3">
    <source>
        <dbReference type="EMBL" id="SMO56491.1"/>
    </source>
</evidence>
<protein>
    <submittedName>
        <fullName evidence="3">3-oxoacyl-[acyl-carrier protein] reductase</fullName>
    </submittedName>
</protein>
<dbReference type="PROSITE" id="PS00061">
    <property type="entry name" value="ADH_SHORT"/>
    <property type="match status" value="1"/>
</dbReference>
<comment type="similarity">
    <text evidence="1">Belongs to the short-chain dehydrogenases/reductases (SDR) family.</text>
</comment>
<accession>A0A521CCG8</accession>
<dbReference type="GO" id="GO:0016616">
    <property type="term" value="F:oxidoreductase activity, acting on the CH-OH group of donors, NAD or NADP as acceptor"/>
    <property type="evidence" value="ECO:0007669"/>
    <property type="project" value="TreeGrafter"/>
</dbReference>
<sequence length="250" mass="27381">MDLSLKDKKVLVTGGSRGIGKAIAAKFVEEGAQVGIIARSQDELEQTGWEIGATIYPGDISNQQERVRIFNTYLNDVKRIDVLVNNAGASYGASVMDTDLKRFEEAMQLNFHAAVHFSKLAAEKMKDHQWGSIINISSIYGREAGGIPAYNASKAALISFTKAFSTEAIKHNIRVNGIAPGAIFHLNKAWKKRLEDKKSMEQYVKNRIPAGRFGTPEEIANVAVFLASDKASWIVGVNLNVDGGQSHLNF</sequence>
<proteinExistence type="inferred from homology"/>
<dbReference type="AlphaFoldDB" id="A0A521CCG8"/>
<keyword evidence="4" id="KW-1185">Reference proteome</keyword>
<reference evidence="3 4" key="1">
    <citation type="submission" date="2017-05" db="EMBL/GenBank/DDBJ databases">
        <authorList>
            <person name="Varghese N."/>
            <person name="Submissions S."/>
        </authorList>
    </citation>
    <scope>NUCLEOTIDE SEQUENCE [LARGE SCALE GENOMIC DNA]</scope>
    <source>
        <strain evidence="3 4">DSM 45474</strain>
    </source>
</reference>
<dbReference type="CDD" id="cd05233">
    <property type="entry name" value="SDR_c"/>
    <property type="match status" value="1"/>
</dbReference>